<evidence type="ECO:0000256" key="8">
    <source>
        <dbReference type="ARBA" id="ARBA00023303"/>
    </source>
</evidence>
<keyword evidence="6" id="KW-0406">Ion transport</keyword>
<protein>
    <submittedName>
        <fullName evidence="10">Uncharacterized protein</fullName>
    </submittedName>
</protein>
<keyword evidence="3" id="KW-0813">Transport</keyword>
<keyword evidence="5 9" id="KW-1133">Transmembrane helix</keyword>
<feature type="transmembrane region" description="Helical" evidence="9">
    <location>
        <begin position="90"/>
        <end position="112"/>
    </location>
</feature>
<comment type="similarity">
    <text evidence="2">Belongs to the aromatic acid exporter (TC 2.A.85) family.</text>
</comment>
<dbReference type="GO" id="GO:0016020">
    <property type="term" value="C:membrane"/>
    <property type="evidence" value="ECO:0007669"/>
    <property type="project" value="UniProtKB-SubCell"/>
</dbReference>
<evidence type="ECO:0000256" key="2">
    <source>
        <dbReference type="ARBA" id="ARBA00007079"/>
    </source>
</evidence>
<dbReference type="InterPro" id="IPR020966">
    <property type="entry name" value="ALMT"/>
</dbReference>
<comment type="subcellular location">
    <subcellularLocation>
        <location evidence="1">Membrane</location>
        <topology evidence="1">Multi-pass membrane protein</topology>
    </subcellularLocation>
</comment>
<accession>A0A7J7HMN3</accession>
<dbReference type="GO" id="GO:0015743">
    <property type="term" value="P:malate transport"/>
    <property type="evidence" value="ECO:0007669"/>
    <property type="project" value="InterPro"/>
</dbReference>
<dbReference type="GO" id="GO:0034220">
    <property type="term" value="P:monoatomic ion transmembrane transport"/>
    <property type="evidence" value="ECO:0007669"/>
    <property type="project" value="UniProtKB-KW"/>
</dbReference>
<dbReference type="Pfam" id="PF11744">
    <property type="entry name" value="ALMT"/>
    <property type="match status" value="2"/>
</dbReference>
<evidence type="ECO:0000256" key="1">
    <source>
        <dbReference type="ARBA" id="ARBA00004141"/>
    </source>
</evidence>
<feature type="transmembrane region" description="Helical" evidence="9">
    <location>
        <begin position="12"/>
        <end position="32"/>
    </location>
</feature>
<evidence type="ECO:0000256" key="5">
    <source>
        <dbReference type="ARBA" id="ARBA00022989"/>
    </source>
</evidence>
<dbReference type="PANTHER" id="PTHR31086">
    <property type="entry name" value="ALUMINUM-ACTIVATED MALATE TRANSPORTER 10"/>
    <property type="match status" value="1"/>
</dbReference>
<evidence type="ECO:0000256" key="4">
    <source>
        <dbReference type="ARBA" id="ARBA00022692"/>
    </source>
</evidence>
<evidence type="ECO:0000256" key="6">
    <source>
        <dbReference type="ARBA" id="ARBA00023065"/>
    </source>
</evidence>
<organism evidence="10 11">
    <name type="scientific">Camellia sinensis</name>
    <name type="common">Tea plant</name>
    <name type="synonym">Thea sinensis</name>
    <dbReference type="NCBI Taxonomy" id="4442"/>
    <lineage>
        <taxon>Eukaryota</taxon>
        <taxon>Viridiplantae</taxon>
        <taxon>Streptophyta</taxon>
        <taxon>Embryophyta</taxon>
        <taxon>Tracheophyta</taxon>
        <taxon>Spermatophyta</taxon>
        <taxon>Magnoliopsida</taxon>
        <taxon>eudicotyledons</taxon>
        <taxon>Gunneridae</taxon>
        <taxon>Pentapetalae</taxon>
        <taxon>asterids</taxon>
        <taxon>Ericales</taxon>
        <taxon>Theaceae</taxon>
        <taxon>Camellia</taxon>
    </lineage>
</organism>
<sequence>MRPLYDGVGGNAMWAVMTVVVVFEYIVDFAVLKMTIRPFFTASTATFSRFIPSFKSRFDYGAMIFVLTFSLVSVSSYRVDRLFAMAHHRVATIVIGTTICILTSMIFCPVWAGNELHFLINRNTEKLADSLDGCVAEYFNDDGNANEQDSTKKDSRKKLLGYKRALNSKVSDLSPVEYMLF</sequence>
<keyword evidence="4 9" id="KW-0812">Transmembrane</keyword>
<keyword evidence="8" id="KW-0407">Ion channel</keyword>
<evidence type="ECO:0000313" key="11">
    <source>
        <dbReference type="Proteomes" id="UP000593564"/>
    </source>
</evidence>
<keyword evidence="7 9" id="KW-0472">Membrane</keyword>
<proteinExistence type="inferred from homology"/>
<feature type="transmembrane region" description="Helical" evidence="9">
    <location>
        <begin position="58"/>
        <end position="78"/>
    </location>
</feature>
<comment type="caution">
    <text evidence="10">The sequence shown here is derived from an EMBL/GenBank/DDBJ whole genome shotgun (WGS) entry which is preliminary data.</text>
</comment>
<keyword evidence="11" id="KW-1185">Reference proteome</keyword>
<evidence type="ECO:0000313" key="10">
    <source>
        <dbReference type="EMBL" id="KAF5953238.1"/>
    </source>
</evidence>
<name>A0A7J7HMN3_CAMSI</name>
<evidence type="ECO:0000256" key="7">
    <source>
        <dbReference type="ARBA" id="ARBA00023136"/>
    </source>
</evidence>
<reference evidence="10 11" key="2">
    <citation type="submission" date="2020-07" db="EMBL/GenBank/DDBJ databases">
        <title>Genome assembly of wild tea tree DASZ reveals pedigree and selection history of tea varieties.</title>
        <authorList>
            <person name="Zhang W."/>
        </authorList>
    </citation>
    <scope>NUCLEOTIDE SEQUENCE [LARGE SCALE GENOMIC DNA]</scope>
    <source>
        <strain evidence="11">cv. G240</strain>
        <tissue evidence="10">Leaf</tissue>
    </source>
</reference>
<dbReference type="Proteomes" id="UP000593564">
    <property type="component" value="Unassembled WGS sequence"/>
</dbReference>
<dbReference type="AlphaFoldDB" id="A0A7J7HMN3"/>
<dbReference type="EMBL" id="JACBKZ010000004">
    <property type="protein sequence ID" value="KAF5953238.1"/>
    <property type="molecule type" value="Genomic_DNA"/>
</dbReference>
<evidence type="ECO:0000256" key="3">
    <source>
        <dbReference type="ARBA" id="ARBA00022448"/>
    </source>
</evidence>
<reference evidence="11" key="1">
    <citation type="journal article" date="2020" name="Nat. Commun.">
        <title>Genome assembly of wild tea tree DASZ reveals pedigree and selection history of tea varieties.</title>
        <authorList>
            <person name="Zhang W."/>
            <person name="Zhang Y."/>
            <person name="Qiu H."/>
            <person name="Guo Y."/>
            <person name="Wan H."/>
            <person name="Zhang X."/>
            <person name="Scossa F."/>
            <person name="Alseekh S."/>
            <person name="Zhang Q."/>
            <person name="Wang P."/>
            <person name="Xu L."/>
            <person name="Schmidt M.H."/>
            <person name="Jia X."/>
            <person name="Li D."/>
            <person name="Zhu A."/>
            <person name="Guo F."/>
            <person name="Chen W."/>
            <person name="Ni D."/>
            <person name="Usadel B."/>
            <person name="Fernie A.R."/>
            <person name="Wen W."/>
        </authorList>
    </citation>
    <scope>NUCLEOTIDE SEQUENCE [LARGE SCALE GENOMIC DNA]</scope>
    <source>
        <strain evidence="11">cv. G240</strain>
    </source>
</reference>
<evidence type="ECO:0000256" key="9">
    <source>
        <dbReference type="SAM" id="Phobius"/>
    </source>
</evidence>
<gene>
    <name evidence="10" type="ORF">HYC85_011182</name>
</gene>